<feature type="DNA-binding region" description="H-T-H motif" evidence="4">
    <location>
        <begin position="42"/>
        <end position="61"/>
    </location>
</feature>
<organism evidence="6 7">
    <name type="scientific">Mycolicibacterium conceptionense</name>
    <dbReference type="NCBI Taxonomy" id="451644"/>
    <lineage>
        <taxon>Bacteria</taxon>
        <taxon>Bacillati</taxon>
        <taxon>Actinomycetota</taxon>
        <taxon>Actinomycetes</taxon>
        <taxon>Mycobacteriales</taxon>
        <taxon>Mycobacteriaceae</taxon>
        <taxon>Mycolicibacterium</taxon>
    </lineage>
</organism>
<dbReference type="SUPFAM" id="SSF48498">
    <property type="entry name" value="Tetracyclin repressor-like, C-terminal domain"/>
    <property type="match status" value="1"/>
</dbReference>
<dbReference type="InterPro" id="IPR036271">
    <property type="entry name" value="Tet_transcr_reg_TetR-rel_C_sf"/>
</dbReference>
<protein>
    <submittedName>
        <fullName evidence="6">Transcriptional regulator</fullName>
    </submittedName>
</protein>
<evidence type="ECO:0000256" key="3">
    <source>
        <dbReference type="ARBA" id="ARBA00023163"/>
    </source>
</evidence>
<dbReference type="EMBL" id="CTEF01000003">
    <property type="protein sequence ID" value="CQD19745.1"/>
    <property type="molecule type" value="Genomic_DNA"/>
</dbReference>
<keyword evidence="1" id="KW-0805">Transcription regulation</keyword>
<dbReference type="Gene3D" id="1.10.357.10">
    <property type="entry name" value="Tetracycline Repressor, domain 2"/>
    <property type="match status" value="1"/>
</dbReference>
<proteinExistence type="predicted"/>
<dbReference type="SUPFAM" id="SSF46689">
    <property type="entry name" value="Homeodomain-like"/>
    <property type="match status" value="1"/>
</dbReference>
<evidence type="ECO:0000313" key="7">
    <source>
        <dbReference type="Proteomes" id="UP000182227"/>
    </source>
</evidence>
<dbReference type="AlphaFoldDB" id="A0A0U1DNH6"/>
<dbReference type="GO" id="GO:0003700">
    <property type="term" value="F:DNA-binding transcription factor activity"/>
    <property type="evidence" value="ECO:0007669"/>
    <property type="project" value="TreeGrafter"/>
</dbReference>
<dbReference type="GeneID" id="44297983"/>
<dbReference type="PANTHER" id="PTHR30055:SF234">
    <property type="entry name" value="HTH-TYPE TRANSCRIPTIONAL REGULATOR BETI"/>
    <property type="match status" value="1"/>
</dbReference>
<dbReference type="InterPro" id="IPR050109">
    <property type="entry name" value="HTH-type_TetR-like_transc_reg"/>
</dbReference>
<dbReference type="GO" id="GO:0000976">
    <property type="term" value="F:transcription cis-regulatory region binding"/>
    <property type="evidence" value="ECO:0007669"/>
    <property type="project" value="TreeGrafter"/>
</dbReference>
<name>A0A0U1DNH6_9MYCO</name>
<dbReference type="PRINTS" id="PR00455">
    <property type="entry name" value="HTHTETR"/>
</dbReference>
<dbReference type="PROSITE" id="PS50977">
    <property type="entry name" value="HTH_TETR_2"/>
    <property type="match status" value="1"/>
</dbReference>
<dbReference type="InterPro" id="IPR009057">
    <property type="entry name" value="Homeodomain-like_sf"/>
</dbReference>
<accession>A0A0U1DNH6</accession>
<evidence type="ECO:0000256" key="2">
    <source>
        <dbReference type="ARBA" id="ARBA00023125"/>
    </source>
</evidence>
<evidence type="ECO:0000256" key="4">
    <source>
        <dbReference type="PROSITE-ProRule" id="PRU00335"/>
    </source>
</evidence>
<dbReference type="PANTHER" id="PTHR30055">
    <property type="entry name" value="HTH-TYPE TRANSCRIPTIONAL REGULATOR RUTR"/>
    <property type="match status" value="1"/>
</dbReference>
<reference evidence="6 7" key="1">
    <citation type="submission" date="2015-03" db="EMBL/GenBank/DDBJ databases">
        <authorList>
            <person name="Murphy D."/>
        </authorList>
    </citation>
    <scope>NUCLEOTIDE SEQUENCE [LARGE SCALE GENOMIC DNA]</scope>
    <source>
        <strain evidence="6 7">D16</strain>
    </source>
</reference>
<keyword evidence="3" id="KW-0804">Transcription</keyword>
<dbReference type="RefSeq" id="WP_043368234.1">
    <property type="nucleotide sequence ID" value="NZ_AGSZ01000190.1"/>
</dbReference>
<keyword evidence="2 4" id="KW-0238">DNA-binding</keyword>
<dbReference type="Pfam" id="PF00440">
    <property type="entry name" value="TetR_N"/>
    <property type="match status" value="1"/>
</dbReference>
<evidence type="ECO:0000313" key="6">
    <source>
        <dbReference type="EMBL" id="CQD19745.1"/>
    </source>
</evidence>
<evidence type="ECO:0000256" key="1">
    <source>
        <dbReference type="ARBA" id="ARBA00023015"/>
    </source>
</evidence>
<dbReference type="InterPro" id="IPR001647">
    <property type="entry name" value="HTH_TetR"/>
</dbReference>
<feature type="domain" description="HTH tetR-type" evidence="5">
    <location>
        <begin position="19"/>
        <end position="79"/>
    </location>
</feature>
<dbReference type="Proteomes" id="UP000182227">
    <property type="component" value="Unassembled WGS sequence"/>
</dbReference>
<evidence type="ECO:0000259" key="5">
    <source>
        <dbReference type="PROSITE" id="PS50977"/>
    </source>
</evidence>
<sequence length="207" mass="23332">MTSAPVRRNKAYAPRMTAPERREQLLDAVLKIIVEQGIHKVSMDTVAREVGVTRPVVYSVFTDTDDLLRASLDREQAAAVAQLSPLLSAFDNPDNPGKAILDYLDGFLTVVLEAPDRWRAAFSLVDSSTPKLRRRIDSQRTAMTQLLENYLRQAPLPPATDIEVTAHVMFTLCWEAGRLLMSEPEIFTRQRLISFARTIITEHLTLK</sequence>
<gene>
    <name evidence="6" type="ORF">BN970_04502</name>
</gene>